<dbReference type="EMBL" id="JAFCIX010000523">
    <property type="protein sequence ID" value="KAH6588305.1"/>
    <property type="molecule type" value="Genomic_DNA"/>
</dbReference>
<sequence length="292" mass="31958">MQFFYLFSFVVVASYAVALPQPAGLSEKYSSNADATLASGLEARSYQPVLNSYKDSATLVSLKRRDDSEGSTGDNSEGSTGDNSEGSTGDNSEGSTGDNSEGSTGDNSEGSTGDNSEDRLEHLKDRLETILKDRLETILKDRLETILKDRLETILKDRLETILKDRSKNLASTIDKVEYNKFIFFMDGERAGKKISGDAGKRVAEYLRRASYVSVALGNWADYSTSSILGLNKSDLSGDQYSKIESYLTKKARELLIDFNQGMDAVSSATTNILKDIDSVAENIEKIKKPLA</sequence>
<evidence type="ECO:0000256" key="2">
    <source>
        <dbReference type="SAM" id="SignalP"/>
    </source>
</evidence>
<evidence type="ECO:0000313" key="3">
    <source>
        <dbReference type="EMBL" id="KAH6588305.1"/>
    </source>
</evidence>
<feature type="region of interest" description="Disordered" evidence="1">
    <location>
        <begin position="61"/>
        <end position="119"/>
    </location>
</feature>
<keyword evidence="2" id="KW-0732">Signal</keyword>
<evidence type="ECO:0000313" key="4">
    <source>
        <dbReference type="Proteomes" id="UP001648503"/>
    </source>
</evidence>
<keyword evidence="4" id="KW-1185">Reference proteome</keyword>
<gene>
    <name evidence="3" type="ORF">BASA50_010796</name>
</gene>
<proteinExistence type="predicted"/>
<dbReference type="Proteomes" id="UP001648503">
    <property type="component" value="Unassembled WGS sequence"/>
</dbReference>
<organism evidence="3 4">
    <name type="scientific">Batrachochytrium salamandrivorans</name>
    <dbReference type="NCBI Taxonomy" id="1357716"/>
    <lineage>
        <taxon>Eukaryota</taxon>
        <taxon>Fungi</taxon>
        <taxon>Fungi incertae sedis</taxon>
        <taxon>Chytridiomycota</taxon>
        <taxon>Chytridiomycota incertae sedis</taxon>
        <taxon>Chytridiomycetes</taxon>
        <taxon>Rhizophydiales</taxon>
        <taxon>Rhizophydiales incertae sedis</taxon>
        <taxon>Batrachochytrium</taxon>
    </lineage>
</organism>
<feature type="compositionally biased region" description="Polar residues" evidence="1">
    <location>
        <begin position="70"/>
        <end position="114"/>
    </location>
</feature>
<name>A0ABQ8F0A5_9FUNG</name>
<protein>
    <submittedName>
        <fullName evidence="3">Uncharacterized protein</fullName>
    </submittedName>
</protein>
<accession>A0ABQ8F0A5</accession>
<evidence type="ECO:0000256" key="1">
    <source>
        <dbReference type="SAM" id="MobiDB-lite"/>
    </source>
</evidence>
<feature type="chain" id="PRO_5047362045" evidence="2">
    <location>
        <begin position="19"/>
        <end position="292"/>
    </location>
</feature>
<feature type="signal peptide" evidence="2">
    <location>
        <begin position="1"/>
        <end position="18"/>
    </location>
</feature>
<comment type="caution">
    <text evidence="3">The sequence shown here is derived from an EMBL/GenBank/DDBJ whole genome shotgun (WGS) entry which is preliminary data.</text>
</comment>
<reference evidence="3 4" key="1">
    <citation type="submission" date="2021-02" db="EMBL/GenBank/DDBJ databases">
        <title>Variation within the Batrachochytrium salamandrivorans European outbreak.</title>
        <authorList>
            <person name="Kelly M."/>
            <person name="Pasmans F."/>
            <person name="Shea T.P."/>
            <person name="Munoz J.F."/>
            <person name="Carranza S."/>
            <person name="Cuomo C.A."/>
            <person name="Martel A."/>
        </authorList>
    </citation>
    <scope>NUCLEOTIDE SEQUENCE [LARGE SCALE GENOMIC DNA]</scope>
    <source>
        <strain evidence="3 4">AMFP18/2</strain>
    </source>
</reference>